<dbReference type="InterPro" id="IPR026328">
    <property type="entry name" value="FmdE"/>
</dbReference>
<dbReference type="Pfam" id="PF02663">
    <property type="entry name" value="FmdE"/>
    <property type="match status" value="1"/>
</dbReference>
<dbReference type="PANTHER" id="PTHR39418">
    <property type="entry name" value="DEHYDROGENASE-RELATED"/>
    <property type="match status" value="1"/>
</dbReference>
<dbReference type="PIRSF" id="PIRSF006578">
    <property type="entry name" value="FwdE"/>
    <property type="match status" value="1"/>
</dbReference>
<dbReference type="RefSeq" id="WP_155322784.1">
    <property type="nucleotide sequence ID" value="NZ_AP021876.1"/>
</dbReference>
<dbReference type="KEGG" id="dov:DSCO28_28530"/>
<evidence type="ECO:0000313" key="3">
    <source>
        <dbReference type="Proteomes" id="UP000425960"/>
    </source>
</evidence>
<gene>
    <name evidence="2" type="ORF">DSCO28_28530</name>
</gene>
<organism evidence="2 3">
    <name type="scientific">Desulfosarcina ovata subsp. sediminis</name>
    <dbReference type="NCBI Taxonomy" id="885957"/>
    <lineage>
        <taxon>Bacteria</taxon>
        <taxon>Pseudomonadati</taxon>
        <taxon>Thermodesulfobacteriota</taxon>
        <taxon>Desulfobacteria</taxon>
        <taxon>Desulfobacterales</taxon>
        <taxon>Desulfosarcinaceae</taxon>
        <taxon>Desulfosarcina</taxon>
    </lineage>
</organism>
<dbReference type="PANTHER" id="PTHR39418:SF1">
    <property type="entry name" value="DEHYDROGENASE"/>
    <property type="match status" value="1"/>
</dbReference>
<dbReference type="EMBL" id="AP021876">
    <property type="protein sequence ID" value="BBO82287.1"/>
    <property type="molecule type" value="Genomic_DNA"/>
</dbReference>
<sequence length="201" mass="22037">MNNAQEILESDDFKRCATFHGHICGGLAIGYKAATTGLAWLEEQRALDEELVAIVETDACCVDAIQVLTGCTFGKGNLIYKDYGKMGFTFFNRRTGTGVRLAMKPDSFRVNERQIELFKKTRDGKITEAERAELDELGAQRTAEVLNIPAEDLFVVMPVTAGMPDKARIEPSQPCSRCGEPTMASKLESVDGTMVCRGCLA</sequence>
<dbReference type="SUPFAM" id="SSF143555">
    <property type="entry name" value="FwdE-like"/>
    <property type="match status" value="1"/>
</dbReference>
<reference evidence="2 3" key="1">
    <citation type="submission" date="2019-11" db="EMBL/GenBank/DDBJ databases">
        <title>Comparative genomics of hydrocarbon-degrading Desulfosarcina strains.</title>
        <authorList>
            <person name="Watanabe M."/>
            <person name="Kojima H."/>
            <person name="Fukui M."/>
        </authorList>
    </citation>
    <scope>NUCLEOTIDE SEQUENCE [LARGE SCALE GENOMIC DNA]</scope>
    <source>
        <strain evidence="2 3">28bB2T</strain>
    </source>
</reference>
<protein>
    <submittedName>
        <fullName evidence="2">Formylmethanofuran dehydrogenase subunit E</fullName>
    </submittedName>
</protein>
<dbReference type="Gene3D" id="3.30.1330.130">
    <property type="match status" value="1"/>
</dbReference>
<evidence type="ECO:0000259" key="1">
    <source>
        <dbReference type="Pfam" id="PF02663"/>
    </source>
</evidence>
<dbReference type="AlphaFoldDB" id="A0A5K7ZP67"/>
<name>A0A5K7ZP67_9BACT</name>
<accession>A0A5K7ZP67</accession>
<evidence type="ECO:0000313" key="2">
    <source>
        <dbReference type="EMBL" id="BBO82287.1"/>
    </source>
</evidence>
<dbReference type="InterPro" id="IPR003814">
    <property type="entry name" value="FmdEsu_dom"/>
</dbReference>
<dbReference type="Proteomes" id="UP000425960">
    <property type="component" value="Chromosome"/>
</dbReference>
<proteinExistence type="predicted"/>
<feature type="domain" description="Formylmethanofuran dehydrogenase subunit E" evidence="1">
    <location>
        <begin position="19"/>
        <end position="154"/>
    </location>
</feature>
<dbReference type="InterPro" id="IPR053194">
    <property type="entry name" value="tRNA_methyltr_O"/>
</dbReference>